<proteinExistence type="predicted"/>
<evidence type="ECO:0000313" key="3">
    <source>
        <dbReference type="Proteomes" id="UP000015106"/>
    </source>
</evidence>
<sequence>RARPPALQRLLTHALDQIPPTTAPPQRPPAAPLLRSDLLGVPPSPATPWRLAVAVTSDAGHSSAASRCRPLLRKEHPTLPPRPCDADHSFVASRRPPLPPSFVQGHDFPSLTRSDGERAKPCHSGGHFGQIRSGKPP</sequence>
<reference evidence="3" key="1">
    <citation type="journal article" date="2013" name="Nature">
        <title>Draft genome of the wheat A-genome progenitor Triticum urartu.</title>
        <authorList>
            <person name="Ling H.Q."/>
            <person name="Zhao S."/>
            <person name="Liu D."/>
            <person name="Wang J."/>
            <person name="Sun H."/>
            <person name="Zhang C."/>
            <person name="Fan H."/>
            <person name="Li D."/>
            <person name="Dong L."/>
            <person name="Tao Y."/>
            <person name="Gao C."/>
            <person name="Wu H."/>
            <person name="Li Y."/>
            <person name="Cui Y."/>
            <person name="Guo X."/>
            <person name="Zheng S."/>
            <person name="Wang B."/>
            <person name="Yu K."/>
            <person name="Liang Q."/>
            <person name="Yang W."/>
            <person name="Lou X."/>
            <person name="Chen J."/>
            <person name="Feng M."/>
            <person name="Jian J."/>
            <person name="Zhang X."/>
            <person name="Luo G."/>
            <person name="Jiang Y."/>
            <person name="Liu J."/>
            <person name="Wang Z."/>
            <person name="Sha Y."/>
            <person name="Zhang B."/>
            <person name="Wu H."/>
            <person name="Tang D."/>
            <person name="Shen Q."/>
            <person name="Xue P."/>
            <person name="Zou S."/>
            <person name="Wang X."/>
            <person name="Liu X."/>
            <person name="Wang F."/>
            <person name="Yang Y."/>
            <person name="An X."/>
            <person name="Dong Z."/>
            <person name="Zhang K."/>
            <person name="Zhang X."/>
            <person name="Luo M.C."/>
            <person name="Dvorak J."/>
            <person name="Tong Y."/>
            <person name="Wang J."/>
            <person name="Yang H."/>
            <person name="Li Z."/>
            <person name="Wang D."/>
            <person name="Zhang A."/>
            <person name="Wang J."/>
        </authorList>
    </citation>
    <scope>NUCLEOTIDE SEQUENCE</scope>
    <source>
        <strain evidence="3">cv. G1812</strain>
    </source>
</reference>
<organism evidence="2 3">
    <name type="scientific">Triticum urartu</name>
    <name type="common">Red wild einkorn</name>
    <name type="synonym">Crithodium urartu</name>
    <dbReference type="NCBI Taxonomy" id="4572"/>
    <lineage>
        <taxon>Eukaryota</taxon>
        <taxon>Viridiplantae</taxon>
        <taxon>Streptophyta</taxon>
        <taxon>Embryophyta</taxon>
        <taxon>Tracheophyta</taxon>
        <taxon>Spermatophyta</taxon>
        <taxon>Magnoliopsida</taxon>
        <taxon>Liliopsida</taxon>
        <taxon>Poales</taxon>
        <taxon>Poaceae</taxon>
        <taxon>BOP clade</taxon>
        <taxon>Pooideae</taxon>
        <taxon>Triticodae</taxon>
        <taxon>Triticeae</taxon>
        <taxon>Triticinae</taxon>
        <taxon>Triticum</taxon>
    </lineage>
</organism>
<reference evidence="2" key="3">
    <citation type="submission" date="2022-06" db="UniProtKB">
        <authorList>
            <consortium name="EnsemblPlants"/>
        </authorList>
    </citation>
    <scope>IDENTIFICATION</scope>
</reference>
<feature type="region of interest" description="Disordered" evidence="1">
    <location>
        <begin position="13"/>
        <end position="42"/>
    </location>
</feature>
<dbReference type="Gramene" id="TuG1812G0700004718.01.T01">
    <property type="protein sequence ID" value="TuG1812G0700004718.01.T01.cds267536"/>
    <property type="gene ID" value="TuG1812G0700004718.01"/>
</dbReference>
<feature type="compositionally biased region" description="Pro residues" evidence="1">
    <location>
        <begin position="21"/>
        <end position="31"/>
    </location>
</feature>
<reference evidence="2" key="2">
    <citation type="submission" date="2018-03" db="EMBL/GenBank/DDBJ databases">
        <title>The Triticum urartu genome reveals the dynamic nature of wheat genome evolution.</title>
        <authorList>
            <person name="Ling H."/>
            <person name="Ma B."/>
            <person name="Shi X."/>
            <person name="Liu H."/>
            <person name="Dong L."/>
            <person name="Sun H."/>
            <person name="Cao Y."/>
            <person name="Gao Q."/>
            <person name="Zheng S."/>
            <person name="Li Y."/>
            <person name="Yu Y."/>
            <person name="Du H."/>
            <person name="Qi M."/>
            <person name="Li Y."/>
            <person name="Yu H."/>
            <person name="Cui Y."/>
            <person name="Wang N."/>
            <person name="Chen C."/>
            <person name="Wu H."/>
            <person name="Zhao Y."/>
            <person name="Zhang J."/>
            <person name="Li Y."/>
            <person name="Zhou W."/>
            <person name="Zhang B."/>
            <person name="Hu W."/>
            <person name="Eijk M."/>
            <person name="Tang J."/>
            <person name="Witsenboer H."/>
            <person name="Zhao S."/>
            <person name="Li Z."/>
            <person name="Zhang A."/>
            <person name="Wang D."/>
            <person name="Liang C."/>
        </authorList>
    </citation>
    <scope>NUCLEOTIDE SEQUENCE [LARGE SCALE GENOMIC DNA]</scope>
    <source>
        <strain evidence="2">cv. G1812</strain>
    </source>
</reference>
<dbReference type="Proteomes" id="UP000015106">
    <property type="component" value="Chromosome 7"/>
</dbReference>
<protein>
    <submittedName>
        <fullName evidence="2">Uncharacterized protein</fullName>
    </submittedName>
</protein>
<evidence type="ECO:0000256" key="1">
    <source>
        <dbReference type="SAM" id="MobiDB-lite"/>
    </source>
</evidence>
<accession>A0A8R7R6J4</accession>
<evidence type="ECO:0000313" key="2">
    <source>
        <dbReference type="EnsemblPlants" id="TuG1812G0700004718.01.T01.cds267536"/>
    </source>
</evidence>
<feature type="region of interest" description="Disordered" evidence="1">
    <location>
        <begin position="58"/>
        <end position="137"/>
    </location>
</feature>
<dbReference type="AlphaFoldDB" id="A0A8R7R6J4"/>
<dbReference type="EnsemblPlants" id="TuG1812G0700004718.01.T01">
    <property type="protein sequence ID" value="TuG1812G0700004718.01.T01.cds267536"/>
    <property type="gene ID" value="TuG1812G0700004718.01"/>
</dbReference>
<name>A0A8R7R6J4_TRIUA</name>
<keyword evidence="3" id="KW-1185">Reference proteome</keyword>